<keyword evidence="3" id="KW-1185">Reference proteome</keyword>
<keyword evidence="1" id="KW-0472">Membrane</keyword>
<accession>A0A8J3YPJ9</accession>
<gene>
    <name evidence="2" type="ORF">Val02_48290</name>
</gene>
<organism evidence="2 3">
    <name type="scientific">Virgisporangium aliadipatigenens</name>
    <dbReference type="NCBI Taxonomy" id="741659"/>
    <lineage>
        <taxon>Bacteria</taxon>
        <taxon>Bacillati</taxon>
        <taxon>Actinomycetota</taxon>
        <taxon>Actinomycetes</taxon>
        <taxon>Micromonosporales</taxon>
        <taxon>Micromonosporaceae</taxon>
        <taxon>Virgisporangium</taxon>
    </lineage>
</organism>
<comment type="caution">
    <text evidence="2">The sequence shown here is derived from an EMBL/GenBank/DDBJ whole genome shotgun (WGS) entry which is preliminary data.</text>
</comment>
<proteinExistence type="predicted"/>
<dbReference type="AlphaFoldDB" id="A0A8J3YPJ9"/>
<sequence>MPVAAQDTGWTAAQTAIIVAALIAIFGAIVSAALTYAFNQRAARRERLAQVFAEALQAVEDYAELPYRIRRRRGTPEARYELTEEVSRIQSRLAYHQALLRIEAPTAANAYTRLVRVVRRRAGSQMRDAWGKPVLLADTEMNLRMAYPRRDIDSERARCVREMRKALGRRRK</sequence>
<evidence type="ECO:0000313" key="3">
    <source>
        <dbReference type="Proteomes" id="UP000619260"/>
    </source>
</evidence>
<dbReference type="EMBL" id="BOPF01000018">
    <property type="protein sequence ID" value="GIJ47943.1"/>
    <property type="molecule type" value="Genomic_DNA"/>
</dbReference>
<keyword evidence="1" id="KW-1133">Transmembrane helix</keyword>
<protein>
    <submittedName>
        <fullName evidence="2">Uncharacterized protein</fullName>
    </submittedName>
</protein>
<keyword evidence="1" id="KW-0812">Transmembrane</keyword>
<evidence type="ECO:0000313" key="2">
    <source>
        <dbReference type="EMBL" id="GIJ47943.1"/>
    </source>
</evidence>
<reference evidence="2" key="1">
    <citation type="submission" date="2021-01" db="EMBL/GenBank/DDBJ databases">
        <title>Whole genome shotgun sequence of Virgisporangium aliadipatigenens NBRC 105644.</title>
        <authorList>
            <person name="Komaki H."/>
            <person name="Tamura T."/>
        </authorList>
    </citation>
    <scope>NUCLEOTIDE SEQUENCE</scope>
    <source>
        <strain evidence="2">NBRC 105644</strain>
    </source>
</reference>
<dbReference type="Proteomes" id="UP000619260">
    <property type="component" value="Unassembled WGS sequence"/>
</dbReference>
<evidence type="ECO:0000256" key="1">
    <source>
        <dbReference type="SAM" id="Phobius"/>
    </source>
</evidence>
<name>A0A8J3YPJ9_9ACTN</name>
<feature type="transmembrane region" description="Helical" evidence="1">
    <location>
        <begin position="12"/>
        <end position="38"/>
    </location>
</feature>